<dbReference type="Proteomes" id="UP000800094">
    <property type="component" value="Unassembled WGS sequence"/>
</dbReference>
<accession>A0A6A6III4</accession>
<keyword evidence="3" id="KW-1185">Reference proteome</keyword>
<dbReference type="AlphaFoldDB" id="A0A6A6III4"/>
<dbReference type="RefSeq" id="XP_033685225.1">
    <property type="nucleotide sequence ID" value="XM_033823636.1"/>
</dbReference>
<reference evidence="2" key="1">
    <citation type="journal article" date="2020" name="Stud. Mycol.">
        <title>101 Dothideomycetes genomes: a test case for predicting lifestyles and emergence of pathogens.</title>
        <authorList>
            <person name="Haridas S."/>
            <person name="Albert R."/>
            <person name="Binder M."/>
            <person name="Bloem J."/>
            <person name="Labutti K."/>
            <person name="Salamov A."/>
            <person name="Andreopoulos B."/>
            <person name="Baker S."/>
            <person name="Barry K."/>
            <person name="Bills G."/>
            <person name="Bluhm B."/>
            <person name="Cannon C."/>
            <person name="Castanera R."/>
            <person name="Culley D."/>
            <person name="Daum C."/>
            <person name="Ezra D."/>
            <person name="Gonzalez J."/>
            <person name="Henrissat B."/>
            <person name="Kuo A."/>
            <person name="Liang C."/>
            <person name="Lipzen A."/>
            <person name="Lutzoni F."/>
            <person name="Magnuson J."/>
            <person name="Mondo S."/>
            <person name="Nolan M."/>
            <person name="Ohm R."/>
            <person name="Pangilinan J."/>
            <person name="Park H.-J."/>
            <person name="Ramirez L."/>
            <person name="Alfaro M."/>
            <person name="Sun H."/>
            <person name="Tritt A."/>
            <person name="Yoshinaga Y."/>
            <person name="Zwiers L.-H."/>
            <person name="Turgeon B."/>
            <person name="Goodwin S."/>
            <person name="Spatafora J."/>
            <person name="Crous P."/>
            <person name="Grigoriev I."/>
        </authorList>
    </citation>
    <scope>NUCLEOTIDE SEQUENCE</scope>
    <source>
        <strain evidence="2">CBS 122368</strain>
    </source>
</reference>
<protein>
    <submittedName>
        <fullName evidence="2">Uncharacterized protein</fullName>
    </submittedName>
</protein>
<keyword evidence="1" id="KW-0472">Membrane</keyword>
<feature type="transmembrane region" description="Helical" evidence="1">
    <location>
        <begin position="6"/>
        <end position="22"/>
    </location>
</feature>
<evidence type="ECO:0000313" key="2">
    <source>
        <dbReference type="EMBL" id="KAF2250221.1"/>
    </source>
</evidence>
<dbReference type="OrthoDB" id="265717at2759"/>
<feature type="transmembrane region" description="Helical" evidence="1">
    <location>
        <begin position="34"/>
        <end position="51"/>
    </location>
</feature>
<gene>
    <name evidence="2" type="ORF">BU26DRAFT_425595</name>
</gene>
<proteinExistence type="predicted"/>
<keyword evidence="1" id="KW-0812">Transmembrane</keyword>
<evidence type="ECO:0000256" key="1">
    <source>
        <dbReference type="SAM" id="Phobius"/>
    </source>
</evidence>
<evidence type="ECO:0000313" key="3">
    <source>
        <dbReference type="Proteomes" id="UP000800094"/>
    </source>
</evidence>
<dbReference type="EMBL" id="ML987194">
    <property type="protein sequence ID" value="KAF2250221.1"/>
    <property type="molecule type" value="Genomic_DNA"/>
</dbReference>
<keyword evidence="1" id="KW-1133">Transmembrane helix</keyword>
<name>A0A6A6III4_9PLEO</name>
<sequence length="333" mass="37506">MFSWTYLDVALLCHPLFAFVTVRQTKMRNKQSNLQYFAFSFLVLFVLRYAFSNYFALPSELLLPVCNTVDQPNPIASIYPNNATGTLNGTIAVLPISLKLARQLIPPQYGILEHAYRALLPSFPKGMYPAIVQALHDHEVQAFGYKIEDFTRTGIEFPFVDMLNDNHTSFKWAPTLLMTAGHEIALKGAEDYGTNTLPATFEPGCDAYRSVPNSKRAGTTYFGARSLEAGAASLSTLFSSTEEEMFPLEFFKNFTNQPTFADGKTCDNMIRLFNTSVSTAPNRIERVKGTVRAHIYPFSGEQEWRNVYGLRLDTSFIENNYLSCESFRGYGDP</sequence>
<dbReference type="GeneID" id="54576966"/>
<organism evidence="2 3">
    <name type="scientific">Trematosphaeria pertusa</name>
    <dbReference type="NCBI Taxonomy" id="390896"/>
    <lineage>
        <taxon>Eukaryota</taxon>
        <taxon>Fungi</taxon>
        <taxon>Dikarya</taxon>
        <taxon>Ascomycota</taxon>
        <taxon>Pezizomycotina</taxon>
        <taxon>Dothideomycetes</taxon>
        <taxon>Pleosporomycetidae</taxon>
        <taxon>Pleosporales</taxon>
        <taxon>Massarineae</taxon>
        <taxon>Trematosphaeriaceae</taxon>
        <taxon>Trematosphaeria</taxon>
    </lineage>
</organism>